<name>A0A1Z3N5L4_BDEBC</name>
<dbReference type="AlphaFoldDB" id="A0A1Z3N5L4"/>
<dbReference type="PANTHER" id="PTHR42194">
    <property type="entry name" value="UPF0276 PROTEIN HI_1600"/>
    <property type="match status" value="1"/>
</dbReference>
<dbReference type="NCBIfam" id="NF003818">
    <property type="entry name" value="PRK05409.1"/>
    <property type="match status" value="1"/>
</dbReference>
<gene>
    <name evidence="1" type="ORF">B9G79_03915</name>
</gene>
<dbReference type="Pfam" id="PF05114">
    <property type="entry name" value="MbnB_TglH_ChrH"/>
    <property type="match status" value="1"/>
</dbReference>
<dbReference type="Proteomes" id="UP000197003">
    <property type="component" value="Chromosome"/>
</dbReference>
<evidence type="ECO:0000313" key="2">
    <source>
        <dbReference type="Proteomes" id="UP000197003"/>
    </source>
</evidence>
<dbReference type="InterPro" id="IPR007801">
    <property type="entry name" value="MbnB/TglH/ChrH"/>
</dbReference>
<protein>
    <submittedName>
        <fullName evidence="1">Uncharacterized protein</fullName>
    </submittedName>
</protein>
<evidence type="ECO:0000313" key="1">
    <source>
        <dbReference type="EMBL" id="ASD62772.1"/>
    </source>
</evidence>
<dbReference type="InterPro" id="IPR036237">
    <property type="entry name" value="Xyl_isomerase-like_sf"/>
</dbReference>
<reference evidence="1 2" key="1">
    <citation type="submission" date="2017-04" db="EMBL/GenBank/DDBJ databases">
        <title>Whole genome sequence of Bdellovibrio bacteriovorus strain SSB218315.</title>
        <authorList>
            <person name="Oyedara O."/>
            <person name="Rodriguez-Perez M.A."/>
        </authorList>
    </citation>
    <scope>NUCLEOTIDE SEQUENCE [LARGE SCALE GENOMIC DNA]</scope>
    <source>
        <strain evidence="1 2">SSB218315</strain>
    </source>
</reference>
<dbReference type="PANTHER" id="PTHR42194:SF1">
    <property type="entry name" value="UPF0276 PROTEIN HI_1600"/>
    <property type="match status" value="1"/>
</dbReference>
<dbReference type="RefSeq" id="WP_088564393.1">
    <property type="nucleotide sequence ID" value="NZ_CP020946.1"/>
</dbReference>
<dbReference type="OrthoDB" id="5289525at2"/>
<sequence length="284" mass="32935">MQNSSFSHKVGMGLRAPHFSYLEQRPSTEVAWFEAQTETYIHTHGRSLEMLQTIRQDYPVALHGISMNIGAPEGIRVDYLQGLRELIERVEPFIVSDHMSWNSISGQNFHNLLPIPFTEDSLQTLVNNIDFVQNFLRRALVLENISTYISYHHSHMNEWDFISEVSKRSGCALLLDVNNIYVNSRNHGFDPKYFINHIPLDRVAQIHLSGPSDYGDFLYDTHSQEIPAQVWDLFKMLAPQVRHLPVLIERDDDIPDFRELEVEVMKAAYILENSYETERTTESV</sequence>
<dbReference type="SUPFAM" id="SSF51658">
    <property type="entry name" value="Xylose isomerase-like"/>
    <property type="match status" value="1"/>
</dbReference>
<dbReference type="EMBL" id="CP020946">
    <property type="protein sequence ID" value="ASD62772.1"/>
    <property type="molecule type" value="Genomic_DNA"/>
</dbReference>
<dbReference type="Gene3D" id="3.20.20.150">
    <property type="entry name" value="Divalent-metal-dependent TIM barrel enzymes"/>
    <property type="match status" value="1"/>
</dbReference>
<proteinExistence type="predicted"/>
<accession>A0A1Z3N5L4</accession>
<organism evidence="1 2">
    <name type="scientific">Bdellovibrio bacteriovorus</name>
    <dbReference type="NCBI Taxonomy" id="959"/>
    <lineage>
        <taxon>Bacteria</taxon>
        <taxon>Pseudomonadati</taxon>
        <taxon>Bdellovibrionota</taxon>
        <taxon>Bdellovibrionia</taxon>
        <taxon>Bdellovibrionales</taxon>
        <taxon>Pseudobdellovibrionaceae</taxon>
        <taxon>Bdellovibrio</taxon>
    </lineage>
</organism>